<keyword evidence="2" id="KW-1185">Reference proteome</keyword>
<accession>A0A6N9Q4J7</accession>
<evidence type="ECO:0000313" key="2">
    <source>
        <dbReference type="Proteomes" id="UP000448943"/>
    </source>
</evidence>
<dbReference type="AlphaFoldDB" id="A0A6N9Q4J7"/>
<gene>
    <name evidence="1" type="ORF">ERL59_12390</name>
</gene>
<dbReference type="RefSeq" id="WP_160646559.1">
    <property type="nucleotide sequence ID" value="NZ_SIJB01000027.1"/>
</dbReference>
<sequence>MKNVVIHKVVKLVFTEDHLKGYWNKQNSDLTFNSLTNEQLISLAKKMMKNTSHSMLEQHIVGRDWRTEEETKGKLLEEDDSVNDEHIEIIETSVPGSKSKKLLIDRLLKVDCKQCEFSYFISDLNADTSKLTCPSCSGEVIADN</sequence>
<comment type="caution">
    <text evidence="1">The sequence shown here is derived from an EMBL/GenBank/DDBJ whole genome shotgun (WGS) entry which is preliminary data.</text>
</comment>
<dbReference type="Proteomes" id="UP000448943">
    <property type="component" value="Unassembled WGS sequence"/>
</dbReference>
<proteinExistence type="predicted"/>
<name>A0A6N9Q4J7_9BACL</name>
<organism evidence="1 2">
    <name type="scientific">Chengkuizengella marina</name>
    <dbReference type="NCBI Taxonomy" id="2507566"/>
    <lineage>
        <taxon>Bacteria</taxon>
        <taxon>Bacillati</taxon>
        <taxon>Bacillota</taxon>
        <taxon>Bacilli</taxon>
        <taxon>Bacillales</taxon>
        <taxon>Paenibacillaceae</taxon>
        <taxon>Chengkuizengella</taxon>
    </lineage>
</organism>
<reference evidence="1 2" key="1">
    <citation type="submission" date="2019-01" db="EMBL/GenBank/DDBJ databases">
        <title>Chengkuizengella sp. nov., isolated from deep-sea sediment of East Pacific Ocean.</title>
        <authorList>
            <person name="Yang J."/>
            <person name="Lai Q."/>
            <person name="Shao Z."/>
        </authorList>
    </citation>
    <scope>NUCLEOTIDE SEQUENCE [LARGE SCALE GENOMIC DNA]</scope>
    <source>
        <strain evidence="1 2">YPA3-1-1</strain>
    </source>
</reference>
<evidence type="ECO:0000313" key="1">
    <source>
        <dbReference type="EMBL" id="NBI29756.1"/>
    </source>
</evidence>
<dbReference type="OrthoDB" id="2967142at2"/>
<protein>
    <submittedName>
        <fullName evidence="1">Uncharacterized protein</fullName>
    </submittedName>
</protein>
<dbReference type="EMBL" id="SIJB01000027">
    <property type="protein sequence ID" value="NBI29756.1"/>
    <property type="molecule type" value="Genomic_DNA"/>
</dbReference>